<keyword evidence="4 13" id="KW-0479">Metal-binding</keyword>
<evidence type="ECO:0000256" key="3">
    <source>
        <dbReference type="ARBA" id="ARBA00022722"/>
    </source>
</evidence>
<evidence type="ECO:0000313" key="16">
    <source>
        <dbReference type="Proteomes" id="UP000007364"/>
    </source>
</evidence>
<dbReference type="Pfam" id="PF02075">
    <property type="entry name" value="RuvC"/>
    <property type="match status" value="1"/>
</dbReference>
<keyword evidence="6 13" id="KW-0227">DNA damage</keyword>
<dbReference type="GO" id="GO:0048476">
    <property type="term" value="C:Holliday junction resolvase complex"/>
    <property type="evidence" value="ECO:0007669"/>
    <property type="project" value="UniProtKB-UniRule"/>
</dbReference>
<keyword evidence="7 13" id="KW-0378">Hydrolase</keyword>
<evidence type="ECO:0000256" key="8">
    <source>
        <dbReference type="ARBA" id="ARBA00022842"/>
    </source>
</evidence>
<dbReference type="InterPro" id="IPR036397">
    <property type="entry name" value="RNaseH_sf"/>
</dbReference>
<comment type="subcellular location">
    <subcellularLocation>
        <location evidence="13">Cytoplasm</location>
    </subcellularLocation>
</comment>
<dbReference type="RefSeq" id="WP_008989950.1">
    <property type="nucleotide sequence ID" value="NZ_AMSG01000001.1"/>
</dbReference>
<dbReference type="Proteomes" id="UP000007364">
    <property type="component" value="Unassembled WGS sequence"/>
</dbReference>
<evidence type="ECO:0000256" key="13">
    <source>
        <dbReference type="HAMAP-Rule" id="MF_00034"/>
    </source>
</evidence>
<evidence type="ECO:0000256" key="9">
    <source>
        <dbReference type="ARBA" id="ARBA00023125"/>
    </source>
</evidence>
<dbReference type="HAMAP" id="MF_00034">
    <property type="entry name" value="RuvC"/>
    <property type="match status" value="1"/>
</dbReference>
<dbReference type="OrthoDB" id="9805499at2"/>
<dbReference type="PRINTS" id="PR00696">
    <property type="entry name" value="RSOLVASERUVC"/>
</dbReference>
<dbReference type="eggNOG" id="COG0817">
    <property type="taxonomic scope" value="Bacteria"/>
</dbReference>
<dbReference type="AlphaFoldDB" id="K2Q6W5"/>
<evidence type="ECO:0000256" key="10">
    <source>
        <dbReference type="ARBA" id="ARBA00023172"/>
    </source>
</evidence>
<evidence type="ECO:0000256" key="2">
    <source>
        <dbReference type="ARBA" id="ARBA00022490"/>
    </source>
</evidence>
<evidence type="ECO:0000313" key="15">
    <source>
        <dbReference type="EMBL" id="EKF56621.1"/>
    </source>
</evidence>
<evidence type="ECO:0000256" key="1">
    <source>
        <dbReference type="ARBA" id="ARBA00009518"/>
    </source>
</evidence>
<evidence type="ECO:0000256" key="12">
    <source>
        <dbReference type="ARBA" id="ARBA00029354"/>
    </source>
</evidence>
<keyword evidence="2 13" id="KW-0963">Cytoplasm</keyword>
<accession>K2Q6W5</accession>
<comment type="similarity">
    <text evidence="1 13">Belongs to the RuvC family.</text>
</comment>
<reference evidence="15 16" key="1">
    <citation type="journal article" date="2012" name="J. Bacteriol.">
        <title>Genome Sequence of Galbibacter marinum Type Strain ck-I2-15.</title>
        <authorList>
            <person name="Lai Q."/>
            <person name="Li C."/>
            <person name="Shao Z."/>
        </authorList>
    </citation>
    <scope>NUCLEOTIDE SEQUENCE [LARGE SCALE GENOMIC DNA]</scope>
    <source>
        <strain evidence="16">ck-I2-15</strain>
    </source>
</reference>
<evidence type="ECO:0000256" key="7">
    <source>
        <dbReference type="ARBA" id="ARBA00022801"/>
    </source>
</evidence>
<dbReference type="Gene3D" id="3.30.420.10">
    <property type="entry name" value="Ribonuclease H-like superfamily/Ribonuclease H"/>
    <property type="match status" value="1"/>
</dbReference>
<dbReference type="GO" id="GO:0005737">
    <property type="term" value="C:cytoplasm"/>
    <property type="evidence" value="ECO:0007669"/>
    <property type="project" value="UniProtKB-SubCell"/>
</dbReference>
<gene>
    <name evidence="13 15" type="primary">ruvC</name>
    <name evidence="15" type="ORF">I215_00365</name>
</gene>
<proteinExistence type="inferred from homology"/>
<organism evidence="15 16">
    <name type="scientific">Galbibacter marinus</name>
    <dbReference type="NCBI Taxonomy" id="555500"/>
    <lineage>
        <taxon>Bacteria</taxon>
        <taxon>Pseudomonadati</taxon>
        <taxon>Bacteroidota</taxon>
        <taxon>Flavobacteriia</taxon>
        <taxon>Flavobacteriales</taxon>
        <taxon>Flavobacteriaceae</taxon>
        <taxon>Galbibacter</taxon>
    </lineage>
</organism>
<dbReference type="GO" id="GO:0000287">
    <property type="term" value="F:magnesium ion binding"/>
    <property type="evidence" value="ECO:0007669"/>
    <property type="project" value="UniProtKB-UniRule"/>
</dbReference>
<dbReference type="FunFam" id="3.30.420.10:FF:000002">
    <property type="entry name" value="Crossover junction endodeoxyribonuclease RuvC"/>
    <property type="match status" value="1"/>
</dbReference>
<dbReference type="GO" id="GO:0006281">
    <property type="term" value="P:DNA repair"/>
    <property type="evidence" value="ECO:0007669"/>
    <property type="project" value="UniProtKB-UniRule"/>
</dbReference>
<keyword evidence="10 13" id="KW-0233">DNA recombination</keyword>
<comment type="caution">
    <text evidence="15">The sequence shown here is derived from an EMBL/GenBank/DDBJ whole genome shotgun (WGS) entry which is preliminary data.</text>
</comment>
<evidence type="ECO:0000256" key="4">
    <source>
        <dbReference type="ARBA" id="ARBA00022723"/>
    </source>
</evidence>
<dbReference type="EC" id="3.1.21.10" evidence="13 14"/>
<name>K2Q6W5_9FLAO</name>
<dbReference type="CDD" id="cd16962">
    <property type="entry name" value="RuvC"/>
    <property type="match status" value="1"/>
</dbReference>
<dbReference type="GO" id="GO:0006310">
    <property type="term" value="P:DNA recombination"/>
    <property type="evidence" value="ECO:0007669"/>
    <property type="project" value="UniProtKB-UniRule"/>
</dbReference>
<feature type="binding site" evidence="13">
    <location>
        <position position="90"/>
    </location>
    <ligand>
        <name>Mg(2+)</name>
        <dbReference type="ChEBI" id="CHEBI:18420"/>
        <label>2</label>
    </ligand>
</feature>
<feature type="active site" evidence="13">
    <location>
        <position position="163"/>
    </location>
</feature>
<keyword evidence="11 13" id="KW-0234">DNA repair</keyword>
<comment type="function">
    <text evidence="13">The RuvA-RuvB-RuvC complex processes Holliday junction (HJ) DNA during genetic recombination and DNA repair. Endonuclease that resolves HJ intermediates. Cleaves cruciform DNA by making single-stranded nicks across the HJ at symmetrical positions within the homologous arms, yielding a 5'-phosphate and a 3'-hydroxyl group; requires a central core of homology in the junction. The consensus cleavage sequence is 5'-(A/T)TT(C/G)-3'. Cleavage occurs on the 3'-side of the TT dinucleotide at the point of strand exchange. HJ branch migration catalyzed by RuvA-RuvB allows RuvC to scan DNA until it finds its consensus sequence, where it cleaves and resolves the cruciform DNA.</text>
</comment>
<feature type="binding site" evidence="13">
    <location>
        <position position="163"/>
    </location>
    <ligand>
        <name>Mg(2+)</name>
        <dbReference type="ChEBI" id="CHEBI:18420"/>
        <label>1</label>
    </ligand>
</feature>
<dbReference type="InterPro" id="IPR020563">
    <property type="entry name" value="X-over_junc_endoDNase_Mg_BS"/>
</dbReference>
<evidence type="ECO:0000256" key="11">
    <source>
        <dbReference type="ARBA" id="ARBA00023204"/>
    </source>
</evidence>
<keyword evidence="9 13" id="KW-0238">DNA-binding</keyword>
<feature type="binding site" evidence="13">
    <location>
        <position position="30"/>
    </location>
    <ligand>
        <name>Mg(2+)</name>
        <dbReference type="ChEBI" id="CHEBI:18420"/>
        <label>1</label>
    </ligand>
</feature>
<dbReference type="SUPFAM" id="SSF53098">
    <property type="entry name" value="Ribonuclease H-like"/>
    <property type="match status" value="1"/>
</dbReference>
<keyword evidence="16" id="KW-1185">Reference proteome</keyword>
<sequence>MATFAKRKRISTCLNNILLPSKERIILGIDPGTTIMGFGVIKCVGQDMELIQIDELILKKYTDHYLKLQKIFEHTIYLIEEHHPDEISIEAPFFGKNVQSMLKLGRAQGVAMAAGLSRQIPITEYSPKKIKMAITGNGNASKEQVARMLQSLLTLKKLPKNLDGTDGLAAAVCHFYNSGTTKVAKSYSGWDSFVKQNESRVKDPSTSRR</sequence>
<dbReference type="NCBIfam" id="TIGR00228">
    <property type="entry name" value="ruvC"/>
    <property type="match status" value="1"/>
</dbReference>
<evidence type="ECO:0000256" key="14">
    <source>
        <dbReference type="NCBIfam" id="TIGR00228"/>
    </source>
</evidence>
<dbReference type="PANTHER" id="PTHR30194">
    <property type="entry name" value="CROSSOVER JUNCTION ENDODEOXYRIBONUCLEASE RUVC"/>
    <property type="match status" value="1"/>
</dbReference>
<dbReference type="InterPro" id="IPR012337">
    <property type="entry name" value="RNaseH-like_sf"/>
</dbReference>
<feature type="active site" evidence="13">
    <location>
        <position position="30"/>
    </location>
</feature>
<keyword evidence="5 13" id="KW-0255">Endonuclease</keyword>
<dbReference type="PROSITE" id="PS01321">
    <property type="entry name" value="RUVC"/>
    <property type="match status" value="1"/>
</dbReference>
<evidence type="ECO:0000256" key="5">
    <source>
        <dbReference type="ARBA" id="ARBA00022759"/>
    </source>
</evidence>
<dbReference type="STRING" id="555500.I215_00365"/>
<comment type="catalytic activity">
    <reaction evidence="12 13">
        <text>Endonucleolytic cleavage at a junction such as a reciprocal single-stranded crossover between two homologous DNA duplexes (Holliday junction).</text>
        <dbReference type="EC" id="3.1.21.10"/>
    </reaction>
</comment>
<comment type="subunit">
    <text evidence="13">Homodimer which binds Holliday junction (HJ) DNA. The HJ becomes 2-fold symmetrical on binding to RuvC with unstacked arms; it has a different conformation from HJ DNA in complex with RuvA. In the full resolvosome a probable DNA-RuvA(4)-RuvB(12)-RuvC(2) complex forms which resolves the HJ.</text>
</comment>
<keyword evidence="3 13" id="KW-0540">Nuclease</keyword>
<dbReference type="GO" id="GO:0008821">
    <property type="term" value="F:crossover junction DNA endonuclease activity"/>
    <property type="evidence" value="ECO:0007669"/>
    <property type="project" value="UniProtKB-UniRule"/>
</dbReference>
<evidence type="ECO:0000256" key="6">
    <source>
        <dbReference type="ARBA" id="ARBA00022763"/>
    </source>
</evidence>
<dbReference type="InterPro" id="IPR002176">
    <property type="entry name" value="X-over_junc_endoDNase_RuvC"/>
</dbReference>
<dbReference type="PATRIC" id="fig|555500.3.peg.76"/>
<protein>
    <recommendedName>
        <fullName evidence="13 14">Crossover junction endodeoxyribonuclease RuvC</fullName>
        <ecNumber evidence="13 14">3.1.21.10</ecNumber>
    </recommendedName>
    <alternativeName>
        <fullName evidence="13">Holliday junction nuclease RuvC</fullName>
    </alternativeName>
    <alternativeName>
        <fullName evidence="13">Holliday junction resolvase RuvC</fullName>
    </alternativeName>
</protein>
<dbReference type="EMBL" id="AMSG01000001">
    <property type="protein sequence ID" value="EKF56621.1"/>
    <property type="molecule type" value="Genomic_DNA"/>
</dbReference>
<dbReference type="GO" id="GO:0003677">
    <property type="term" value="F:DNA binding"/>
    <property type="evidence" value="ECO:0007669"/>
    <property type="project" value="UniProtKB-KW"/>
</dbReference>
<feature type="active site" evidence="13">
    <location>
        <position position="90"/>
    </location>
</feature>
<dbReference type="PANTHER" id="PTHR30194:SF3">
    <property type="entry name" value="CROSSOVER JUNCTION ENDODEOXYRIBONUCLEASE RUVC"/>
    <property type="match status" value="1"/>
</dbReference>
<keyword evidence="8 13" id="KW-0460">Magnesium</keyword>
<comment type="cofactor">
    <cofactor evidence="13">
        <name>Mg(2+)</name>
        <dbReference type="ChEBI" id="CHEBI:18420"/>
    </cofactor>
    <text evidence="13">Binds 2 Mg(2+) ion per subunit.</text>
</comment>